<dbReference type="Gene3D" id="2.30.110.10">
    <property type="entry name" value="Electron Transport, Fmn-binding Protein, Chain A"/>
    <property type="match status" value="1"/>
</dbReference>
<keyword evidence="6" id="KW-0560">Oxidoreductase</keyword>
<dbReference type="Proteomes" id="UP001596410">
    <property type="component" value="Unassembled WGS sequence"/>
</dbReference>
<feature type="domain" description="Flavin reductase like" evidence="5">
    <location>
        <begin position="19"/>
        <end position="172"/>
    </location>
</feature>
<dbReference type="EC" id="1.5.1.-" evidence="6"/>
<comment type="similarity">
    <text evidence="4">Belongs to the flavoredoxin family.</text>
</comment>
<dbReference type="SUPFAM" id="SSF50475">
    <property type="entry name" value="FMN-binding split barrel"/>
    <property type="match status" value="1"/>
</dbReference>
<dbReference type="InterPro" id="IPR012349">
    <property type="entry name" value="Split_barrel_FMN-bd"/>
</dbReference>
<dbReference type="RefSeq" id="WP_204709353.1">
    <property type="nucleotide sequence ID" value="NZ_JBHSZV010000027.1"/>
</dbReference>
<gene>
    <name evidence="6" type="ORF">ACFQIC_11100</name>
</gene>
<evidence type="ECO:0000256" key="4">
    <source>
        <dbReference type="ARBA" id="ARBA00038054"/>
    </source>
</evidence>
<dbReference type="PANTHER" id="PTHR33798">
    <property type="entry name" value="FLAVOPROTEIN OXYGENASE"/>
    <property type="match status" value="1"/>
</dbReference>
<evidence type="ECO:0000313" key="6">
    <source>
        <dbReference type="EMBL" id="MFC7062406.1"/>
    </source>
</evidence>
<evidence type="ECO:0000256" key="2">
    <source>
        <dbReference type="ARBA" id="ARBA00022630"/>
    </source>
</evidence>
<name>A0ABW2ELR6_9BACI</name>
<evidence type="ECO:0000256" key="3">
    <source>
        <dbReference type="ARBA" id="ARBA00022643"/>
    </source>
</evidence>
<reference evidence="7" key="1">
    <citation type="journal article" date="2019" name="Int. J. Syst. Evol. Microbiol.">
        <title>The Global Catalogue of Microorganisms (GCM) 10K type strain sequencing project: providing services to taxonomists for standard genome sequencing and annotation.</title>
        <authorList>
            <consortium name="The Broad Institute Genomics Platform"/>
            <consortium name="The Broad Institute Genome Sequencing Center for Infectious Disease"/>
            <person name="Wu L."/>
            <person name="Ma J."/>
        </authorList>
    </citation>
    <scope>NUCLEOTIDE SEQUENCE [LARGE SCALE GENOMIC DNA]</scope>
    <source>
        <strain evidence="7">CGMCC 4.1621</strain>
    </source>
</reference>
<evidence type="ECO:0000259" key="5">
    <source>
        <dbReference type="SMART" id="SM00903"/>
    </source>
</evidence>
<keyword evidence="3" id="KW-0288">FMN</keyword>
<dbReference type="PANTHER" id="PTHR33798:SF5">
    <property type="entry name" value="FLAVIN REDUCTASE LIKE DOMAIN-CONTAINING PROTEIN"/>
    <property type="match status" value="1"/>
</dbReference>
<dbReference type="InterPro" id="IPR002563">
    <property type="entry name" value="Flavin_Rdtase-like_dom"/>
</dbReference>
<organism evidence="6 7">
    <name type="scientific">Halobacillus seohaensis</name>
    <dbReference type="NCBI Taxonomy" id="447421"/>
    <lineage>
        <taxon>Bacteria</taxon>
        <taxon>Bacillati</taxon>
        <taxon>Bacillota</taxon>
        <taxon>Bacilli</taxon>
        <taxon>Bacillales</taxon>
        <taxon>Bacillaceae</taxon>
        <taxon>Halobacillus</taxon>
    </lineage>
</organism>
<dbReference type="Pfam" id="PF01613">
    <property type="entry name" value="Flavin_Reduct"/>
    <property type="match status" value="1"/>
</dbReference>
<sequence length="202" mass="22657">MKFDPSELETKNVYKLLSGSVVPRPIAWVSSISEEGIRNLAPFSFFTVASRQPPMLCISIGPGVGARSGTIKDTLENIRSQKEFVINIASTPLGNEVQKSSENFAEEMDEFEEAGLTPIPSEKVKPMRIKEAPIQMECKLHQIIQLGSDHLIIGEMNLYHIQEDYYNGNYKVNFEKLRPLGRLAASYSESKDFFSLPNDAIK</sequence>
<protein>
    <submittedName>
        <fullName evidence="6">Flavin reductase family protein</fullName>
        <ecNumber evidence="6">1.5.1.-</ecNumber>
    </submittedName>
</protein>
<dbReference type="GO" id="GO:0016491">
    <property type="term" value="F:oxidoreductase activity"/>
    <property type="evidence" value="ECO:0007669"/>
    <property type="project" value="UniProtKB-KW"/>
</dbReference>
<dbReference type="EMBL" id="JBHSZV010000027">
    <property type="protein sequence ID" value="MFC7062406.1"/>
    <property type="molecule type" value="Genomic_DNA"/>
</dbReference>
<dbReference type="SMART" id="SM00903">
    <property type="entry name" value="Flavin_Reduct"/>
    <property type="match status" value="1"/>
</dbReference>
<comment type="cofactor">
    <cofactor evidence="1">
        <name>FMN</name>
        <dbReference type="ChEBI" id="CHEBI:58210"/>
    </cofactor>
</comment>
<keyword evidence="7" id="KW-1185">Reference proteome</keyword>
<comment type="caution">
    <text evidence="6">The sequence shown here is derived from an EMBL/GenBank/DDBJ whole genome shotgun (WGS) entry which is preliminary data.</text>
</comment>
<proteinExistence type="inferred from homology"/>
<accession>A0ABW2ELR6</accession>
<evidence type="ECO:0000313" key="7">
    <source>
        <dbReference type="Proteomes" id="UP001596410"/>
    </source>
</evidence>
<evidence type="ECO:0000256" key="1">
    <source>
        <dbReference type="ARBA" id="ARBA00001917"/>
    </source>
</evidence>
<keyword evidence="2" id="KW-0285">Flavoprotein</keyword>